<dbReference type="EMBL" id="LAZR01028751">
    <property type="protein sequence ID" value="KKL61666.1"/>
    <property type="molecule type" value="Genomic_DNA"/>
</dbReference>
<comment type="caution">
    <text evidence="1">The sequence shown here is derived from an EMBL/GenBank/DDBJ whole genome shotgun (WGS) entry which is preliminary data.</text>
</comment>
<sequence length="108" mass="12485">MVEIRKIINGFKHAFATDDTELKDNDVALIKKLADYVVRRNMSVPTIIFLESVRPLNFLGNQAMIFFKPILTHFFSASEYNKLADILENRKVIDILISEIEQRTKKGN</sequence>
<proteinExistence type="predicted"/>
<evidence type="ECO:0000313" key="1">
    <source>
        <dbReference type="EMBL" id="KKL61666.1"/>
    </source>
</evidence>
<organism evidence="1">
    <name type="scientific">marine sediment metagenome</name>
    <dbReference type="NCBI Taxonomy" id="412755"/>
    <lineage>
        <taxon>unclassified sequences</taxon>
        <taxon>metagenomes</taxon>
        <taxon>ecological metagenomes</taxon>
    </lineage>
</organism>
<reference evidence="1" key="1">
    <citation type="journal article" date="2015" name="Nature">
        <title>Complex archaea that bridge the gap between prokaryotes and eukaryotes.</title>
        <authorList>
            <person name="Spang A."/>
            <person name="Saw J.H."/>
            <person name="Jorgensen S.L."/>
            <person name="Zaremba-Niedzwiedzka K."/>
            <person name="Martijn J."/>
            <person name="Lind A.E."/>
            <person name="van Eijk R."/>
            <person name="Schleper C."/>
            <person name="Guy L."/>
            <person name="Ettema T.J."/>
        </authorList>
    </citation>
    <scope>NUCLEOTIDE SEQUENCE</scope>
</reference>
<name>A0A0F9E628_9ZZZZ</name>
<accession>A0A0F9E628</accession>
<dbReference type="AlphaFoldDB" id="A0A0F9E628"/>
<protein>
    <submittedName>
        <fullName evidence="1">Uncharacterized protein</fullName>
    </submittedName>
</protein>
<gene>
    <name evidence="1" type="ORF">LCGC14_2193030</name>
</gene>